<dbReference type="PROSITE" id="PS51257">
    <property type="entry name" value="PROKAR_LIPOPROTEIN"/>
    <property type="match status" value="1"/>
</dbReference>
<gene>
    <name evidence="8" type="ORF">JY651_07265</name>
</gene>
<dbReference type="Pfam" id="PF00326">
    <property type="entry name" value="Peptidase_S9"/>
    <property type="match status" value="1"/>
</dbReference>
<accession>A0ABX7P2P6</accession>
<dbReference type="RefSeq" id="WP_206726298.1">
    <property type="nucleotide sequence ID" value="NZ_CP071090.1"/>
</dbReference>
<proteinExistence type="inferred from homology"/>
<feature type="domain" description="Peptidase S9 prolyl oligopeptidase catalytic" evidence="6">
    <location>
        <begin position="481"/>
        <end position="694"/>
    </location>
</feature>
<evidence type="ECO:0000313" key="8">
    <source>
        <dbReference type="EMBL" id="QSQ24737.1"/>
    </source>
</evidence>
<keyword evidence="3" id="KW-0378">Hydrolase</keyword>
<dbReference type="SUPFAM" id="SSF50993">
    <property type="entry name" value="Peptidase/esterase 'gauge' domain"/>
    <property type="match status" value="1"/>
</dbReference>
<dbReference type="Gene3D" id="2.130.10.120">
    <property type="entry name" value="Prolyl oligopeptidase, N-terminal domain"/>
    <property type="match status" value="1"/>
</dbReference>
<evidence type="ECO:0000313" key="9">
    <source>
        <dbReference type="Proteomes" id="UP000662747"/>
    </source>
</evidence>
<evidence type="ECO:0000256" key="5">
    <source>
        <dbReference type="SAM" id="SignalP"/>
    </source>
</evidence>
<protein>
    <submittedName>
        <fullName evidence="8">S9 family peptidase</fullName>
    </submittedName>
</protein>
<dbReference type="PANTHER" id="PTHR11757:SF19">
    <property type="entry name" value="PROLYL ENDOPEPTIDASE-LIKE"/>
    <property type="match status" value="1"/>
</dbReference>
<keyword evidence="5" id="KW-0732">Signal</keyword>
<evidence type="ECO:0000256" key="1">
    <source>
        <dbReference type="ARBA" id="ARBA00005228"/>
    </source>
</evidence>
<reference evidence="8 9" key="1">
    <citation type="submission" date="2021-02" db="EMBL/GenBank/DDBJ databases">
        <title>De Novo genome assembly of isolated myxobacteria.</title>
        <authorList>
            <person name="Stevens D.C."/>
        </authorList>
    </citation>
    <scope>NUCLEOTIDE SEQUENCE [LARGE SCALE GENOMIC DNA]</scope>
    <source>
        <strain evidence="9">SCPEA02</strain>
    </source>
</reference>
<dbReference type="InterPro" id="IPR029058">
    <property type="entry name" value="AB_hydrolase_fold"/>
</dbReference>
<dbReference type="InterPro" id="IPR023302">
    <property type="entry name" value="Pept_S9A_N"/>
</dbReference>
<feature type="chain" id="PRO_5046208806" evidence="5">
    <location>
        <begin position="24"/>
        <end position="697"/>
    </location>
</feature>
<keyword evidence="4" id="KW-0720">Serine protease</keyword>
<evidence type="ECO:0000256" key="3">
    <source>
        <dbReference type="ARBA" id="ARBA00022801"/>
    </source>
</evidence>
<evidence type="ECO:0000259" key="6">
    <source>
        <dbReference type="Pfam" id="PF00326"/>
    </source>
</evidence>
<comment type="similarity">
    <text evidence="1">Belongs to the peptidase S9A family.</text>
</comment>
<organism evidence="8 9">
    <name type="scientific">Pyxidicoccus parkwayensis</name>
    <dbReference type="NCBI Taxonomy" id="2813578"/>
    <lineage>
        <taxon>Bacteria</taxon>
        <taxon>Pseudomonadati</taxon>
        <taxon>Myxococcota</taxon>
        <taxon>Myxococcia</taxon>
        <taxon>Myxococcales</taxon>
        <taxon>Cystobacterineae</taxon>
        <taxon>Myxococcaceae</taxon>
        <taxon>Pyxidicoccus</taxon>
    </lineage>
</organism>
<name>A0ABX7P2P6_9BACT</name>
<dbReference type="InterPro" id="IPR001375">
    <property type="entry name" value="Peptidase_S9_cat"/>
</dbReference>
<dbReference type="Pfam" id="PF02897">
    <property type="entry name" value="Peptidase_S9_N"/>
    <property type="match status" value="1"/>
</dbReference>
<dbReference type="PRINTS" id="PR00862">
    <property type="entry name" value="PROLIGOPTASE"/>
</dbReference>
<evidence type="ECO:0000259" key="7">
    <source>
        <dbReference type="Pfam" id="PF02897"/>
    </source>
</evidence>
<dbReference type="EMBL" id="CP071090">
    <property type="protein sequence ID" value="QSQ24737.1"/>
    <property type="molecule type" value="Genomic_DNA"/>
</dbReference>
<dbReference type="InterPro" id="IPR002470">
    <property type="entry name" value="Peptidase_S9A"/>
</dbReference>
<dbReference type="Gene3D" id="3.40.50.1820">
    <property type="entry name" value="alpha/beta hydrolase"/>
    <property type="match status" value="1"/>
</dbReference>
<dbReference type="PANTHER" id="PTHR11757">
    <property type="entry name" value="PROTEASE FAMILY S9A OLIGOPEPTIDASE"/>
    <property type="match status" value="1"/>
</dbReference>
<sequence length="697" mass="79109">MTFRICALCAFVLTTACATSRPAAPPIAKRVPHSVTVHGDTREDEYAWLRNRSDPDVLAYLEAETAYAKSFMRAEAGLQERLYQELLGRIQQTSASVPYRKGDHLYYSRTEEGRPYAIHCRKRVEPEGPEEVLLDLNALAEGHRFFRIKAFAVSDDGNLLAYSVDTSGGRDYTLYLKDLRTGALLPEHREHVDDVAWAADNRTLLYATEDAAKRSHRVWRHELGAKEDTLVYEDADEHFNVYVWRSRSGEYLFIKSRGRDTGEVRVLPAGEPRSVPRVILPREEGHQYSVDHRGGLFYIRTNSGAPHFRLVATPVDATGRENWTELLPHRESVMLEDVQLFARHLVISEREGGLQVFTVMDLTTGQRHRITFPEAFYEVELDRNEQWNTSRLRLRYESPVTPASTFDYDMTTRERVLLQQQQVPGYEPSRYTTERLFVMAADGARIPVSLVYRKGLRRDGSAPMYLKGYGAYGSTPSLGFFSNDVSMLERGIVVATAHVRGGGDLGETWHDAGRLHRKMNTFTDFISVAEALIARGYTSKERLAIWGGSAGGLLVGTVLNLRPDLFRVALLHFPFVDVLNTMLDPSLALTVPEYEEWGNPTKPEDYAVIKQYCPYTNVKAQPYPAVMVMAALNDSQVMYWQPAKWVARLRAMKTDTRPLLLHMDLDAGHSGPSDRYAFLREVAFTFAFVFTELGLEQ</sequence>
<dbReference type="SUPFAM" id="SSF53474">
    <property type="entry name" value="alpha/beta-Hydrolases"/>
    <property type="match status" value="1"/>
</dbReference>
<keyword evidence="2" id="KW-0645">Protease</keyword>
<dbReference type="InterPro" id="IPR051543">
    <property type="entry name" value="Serine_Peptidase_S9A"/>
</dbReference>
<evidence type="ECO:0000256" key="2">
    <source>
        <dbReference type="ARBA" id="ARBA00022670"/>
    </source>
</evidence>
<feature type="signal peptide" evidence="5">
    <location>
        <begin position="1"/>
        <end position="23"/>
    </location>
</feature>
<keyword evidence="9" id="KW-1185">Reference proteome</keyword>
<feature type="domain" description="Peptidase S9A N-terminal" evidence="7">
    <location>
        <begin position="26"/>
        <end position="421"/>
    </location>
</feature>
<evidence type="ECO:0000256" key="4">
    <source>
        <dbReference type="ARBA" id="ARBA00022825"/>
    </source>
</evidence>
<dbReference type="Proteomes" id="UP000662747">
    <property type="component" value="Chromosome"/>
</dbReference>